<keyword evidence="2" id="KW-1185">Reference proteome</keyword>
<organism evidence="1 2">
    <name type="scientific">Chlorella vulgaris</name>
    <name type="common">Green alga</name>
    <dbReference type="NCBI Taxonomy" id="3077"/>
    <lineage>
        <taxon>Eukaryota</taxon>
        <taxon>Viridiplantae</taxon>
        <taxon>Chlorophyta</taxon>
        <taxon>core chlorophytes</taxon>
        <taxon>Trebouxiophyceae</taxon>
        <taxon>Chlorellales</taxon>
        <taxon>Chlorellaceae</taxon>
        <taxon>Chlorella clade</taxon>
        <taxon>Chlorella</taxon>
    </lineage>
</organism>
<accession>A0A9D4YTM0</accession>
<protein>
    <submittedName>
        <fullName evidence="1">Uncharacterized protein</fullName>
    </submittedName>
</protein>
<reference evidence="1" key="1">
    <citation type="journal article" date="2019" name="Plant J.">
        <title>Chlorella vulgaris genome assembly and annotation reveals the molecular basis for metabolic acclimation to high light conditions.</title>
        <authorList>
            <person name="Cecchin M."/>
            <person name="Marcolungo L."/>
            <person name="Rossato M."/>
            <person name="Girolomoni L."/>
            <person name="Cosentino E."/>
            <person name="Cuine S."/>
            <person name="Li-Beisson Y."/>
            <person name="Delledonne M."/>
            <person name="Ballottari M."/>
        </authorList>
    </citation>
    <scope>NUCLEOTIDE SEQUENCE</scope>
    <source>
        <strain evidence="1">211/11P</strain>
    </source>
</reference>
<dbReference type="AlphaFoldDB" id="A0A9D4YTM0"/>
<gene>
    <name evidence="1" type="ORF">D9Q98_007910</name>
</gene>
<comment type="caution">
    <text evidence="1">The sequence shown here is derived from an EMBL/GenBank/DDBJ whole genome shotgun (WGS) entry which is preliminary data.</text>
</comment>
<evidence type="ECO:0000313" key="1">
    <source>
        <dbReference type="EMBL" id="KAI3425938.1"/>
    </source>
</evidence>
<dbReference type="EMBL" id="SIDB01000011">
    <property type="protein sequence ID" value="KAI3425938.1"/>
    <property type="molecule type" value="Genomic_DNA"/>
</dbReference>
<sequence>MLSSHQSAQQAASAVLTKGLRMLQEQCMHTTISLAPVATSARAASRNATPDAGVTLPSMDAFSFSPSDIEVEPVDLCCPASTPRSALTSAFTQLRQSDLAAEAAQVASALADHLAHQQMATLTAFNLVGSPSGYRQQQHQQPN</sequence>
<reference evidence="1" key="2">
    <citation type="submission" date="2020-11" db="EMBL/GenBank/DDBJ databases">
        <authorList>
            <person name="Cecchin M."/>
            <person name="Marcolungo L."/>
            <person name="Rossato M."/>
            <person name="Girolomoni L."/>
            <person name="Cosentino E."/>
            <person name="Cuine S."/>
            <person name="Li-Beisson Y."/>
            <person name="Delledonne M."/>
            <person name="Ballottari M."/>
        </authorList>
    </citation>
    <scope>NUCLEOTIDE SEQUENCE</scope>
    <source>
        <strain evidence="1">211/11P</strain>
        <tissue evidence="1">Whole cell</tissue>
    </source>
</reference>
<name>A0A9D4YTM0_CHLVU</name>
<proteinExistence type="predicted"/>
<evidence type="ECO:0000313" key="2">
    <source>
        <dbReference type="Proteomes" id="UP001055712"/>
    </source>
</evidence>
<dbReference type="Proteomes" id="UP001055712">
    <property type="component" value="Unassembled WGS sequence"/>
</dbReference>